<protein>
    <submittedName>
        <fullName evidence="4">Uncharacterized protein</fullName>
    </submittedName>
</protein>
<organism evidence="4 5">
    <name type="scientific">Brachionus calyciflorus</name>
    <dbReference type="NCBI Taxonomy" id="104777"/>
    <lineage>
        <taxon>Eukaryota</taxon>
        <taxon>Metazoa</taxon>
        <taxon>Spiralia</taxon>
        <taxon>Gnathifera</taxon>
        <taxon>Rotifera</taxon>
        <taxon>Eurotatoria</taxon>
        <taxon>Monogononta</taxon>
        <taxon>Pseudotrocha</taxon>
        <taxon>Ploima</taxon>
        <taxon>Brachionidae</taxon>
        <taxon>Brachionus</taxon>
    </lineage>
</organism>
<feature type="non-terminal residue" evidence="4">
    <location>
        <position position="1"/>
    </location>
</feature>
<dbReference type="GO" id="GO:0043812">
    <property type="term" value="F:phosphatidylinositol-4-phosphate phosphatase activity"/>
    <property type="evidence" value="ECO:0007669"/>
    <property type="project" value="TreeGrafter"/>
</dbReference>
<dbReference type="GO" id="GO:0045334">
    <property type="term" value="C:clathrin-coated endocytic vesicle"/>
    <property type="evidence" value="ECO:0007669"/>
    <property type="project" value="TreeGrafter"/>
</dbReference>
<dbReference type="PANTHER" id="PTHR45662:SF8">
    <property type="entry name" value="PHOSPHATIDYLINOSITIDE PHOSPHATASE SAC2"/>
    <property type="match status" value="1"/>
</dbReference>
<feature type="region of interest" description="Disordered" evidence="1">
    <location>
        <begin position="537"/>
        <end position="558"/>
    </location>
</feature>
<dbReference type="Pfam" id="PF12456">
    <property type="entry name" value="hSac2"/>
    <property type="match status" value="1"/>
</dbReference>
<dbReference type="EMBL" id="CAJNOC010001333">
    <property type="protein sequence ID" value="CAF0855686.1"/>
    <property type="molecule type" value="Genomic_DNA"/>
</dbReference>
<dbReference type="PANTHER" id="PTHR45662">
    <property type="entry name" value="PHOSPHATIDYLINOSITIDE PHOSPHATASE SAC1"/>
    <property type="match status" value="1"/>
</dbReference>
<feature type="domain" description="HSac2" evidence="3">
    <location>
        <begin position="254"/>
        <end position="443"/>
    </location>
</feature>
<feature type="compositionally biased region" description="Basic and acidic residues" evidence="1">
    <location>
        <begin position="243"/>
        <end position="255"/>
    </location>
</feature>
<comment type="caution">
    <text evidence="4">The sequence shown here is derived from an EMBL/GenBank/DDBJ whole genome shotgun (WGS) entry which is preliminary data.</text>
</comment>
<dbReference type="AlphaFoldDB" id="A0A813WTF2"/>
<dbReference type="GO" id="GO:2001135">
    <property type="term" value="P:regulation of endocytic recycling"/>
    <property type="evidence" value="ECO:0007669"/>
    <property type="project" value="TreeGrafter"/>
</dbReference>
<evidence type="ECO:0000256" key="1">
    <source>
        <dbReference type="SAM" id="MobiDB-lite"/>
    </source>
</evidence>
<sequence length="595" mass="69099">LPENKIAFRKHFDQIEKNYSQQKRILLINLVEETGKESLLGDAYIEQLAELNNPKIIYVQFDFHEHCKGLKFENVSILKERLKTILSDQSYCWVDKQGFVYQQKNLLRVNCIDCLDRTNVVQMVMAKFVLENQLQTLGILAPYEAKASPELPLEFCRKVWSMWANNGDAISEQYAGTSALKGDYTRTGERNLTGILKDGMNSANRYYLRFRDAFRQIALDVLQGTPAVEEEQQPKTNLLSPTKNDEQLDDQSVKEREENVRQLLDDCRKELVGQDEDCYGRWALINYNESSSSSFDINQVDPDVFLLFTKSALYISNYDDTIESFVNYQKINLEKVEKLELGPEPEKIFFKATPRFHVLRIYYKDSDSKAEPYSLFHSFRSCNLRFFNNLVLTTNSNEELTESLRGICQTIQSTAEHFQYKIEFSDVSKLARKDRTRPHTNIIQLSNLTTRMSLEEIKTPSDSKILKIGKMIGNKFFKKNPSPSNQTVKKQDEDLIRFDTDDNLDKSDNSKQEMSLIEFENTTPSNEDCLQVSQLHREKSSSSLNSMSNTPKLNNNNMKTYMPKLALRQYSDRQDKLMYTKENITKNSTTNFIFI</sequence>
<evidence type="ECO:0000259" key="3">
    <source>
        <dbReference type="PROSITE" id="PS51791"/>
    </source>
</evidence>
<dbReference type="PROSITE" id="PS50275">
    <property type="entry name" value="SAC"/>
    <property type="match status" value="1"/>
</dbReference>
<dbReference type="InterPro" id="IPR022158">
    <property type="entry name" value="Inositol_phosphatase"/>
</dbReference>
<reference evidence="4" key="1">
    <citation type="submission" date="2021-02" db="EMBL/GenBank/DDBJ databases">
        <authorList>
            <person name="Nowell W R."/>
        </authorList>
    </citation>
    <scope>NUCLEOTIDE SEQUENCE</scope>
    <source>
        <strain evidence="4">Ploen Becks lab</strain>
    </source>
</reference>
<dbReference type="OrthoDB" id="405996at2759"/>
<accession>A0A813WTF2</accession>
<name>A0A813WTF2_9BILA</name>
<dbReference type="GO" id="GO:0046856">
    <property type="term" value="P:phosphatidylinositol dephosphorylation"/>
    <property type="evidence" value="ECO:0007669"/>
    <property type="project" value="TreeGrafter"/>
</dbReference>
<evidence type="ECO:0000313" key="5">
    <source>
        <dbReference type="Proteomes" id="UP000663879"/>
    </source>
</evidence>
<feature type="region of interest" description="Disordered" evidence="1">
    <location>
        <begin position="228"/>
        <end position="255"/>
    </location>
</feature>
<evidence type="ECO:0000313" key="4">
    <source>
        <dbReference type="EMBL" id="CAF0855686.1"/>
    </source>
</evidence>
<dbReference type="InterPro" id="IPR034753">
    <property type="entry name" value="hSac2"/>
</dbReference>
<gene>
    <name evidence="4" type="ORF">OXX778_LOCUS9180</name>
</gene>
<dbReference type="Proteomes" id="UP000663879">
    <property type="component" value="Unassembled WGS sequence"/>
</dbReference>
<dbReference type="Pfam" id="PF02383">
    <property type="entry name" value="Syja_N"/>
    <property type="match status" value="1"/>
</dbReference>
<dbReference type="InterPro" id="IPR002013">
    <property type="entry name" value="SAC_dom"/>
</dbReference>
<dbReference type="PROSITE" id="PS51791">
    <property type="entry name" value="HSAC2"/>
    <property type="match status" value="1"/>
</dbReference>
<feature type="domain" description="SAC" evidence="2">
    <location>
        <begin position="1"/>
        <end position="176"/>
    </location>
</feature>
<proteinExistence type="predicted"/>
<evidence type="ECO:0000259" key="2">
    <source>
        <dbReference type="PROSITE" id="PS50275"/>
    </source>
</evidence>
<dbReference type="GO" id="GO:0005769">
    <property type="term" value="C:early endosome"/>
    <property type="evidence" value="ECO:0007669"/>
    <property type="project" value="TreeGrafter"/>
</dbReference>
<keyword evidence="5" id="KW-1185">Reference proteome</keyword>